<dbReference type="PANTHER" id="PTHR12632">
    <property type="entry name" value="TRANSCRIPTION FACTOR NF-Y ALPHA-RELATED"/>
    <property type="match status" value="1"/>
</dbReference>
<dbReference type="PROSITE" id="PS51152">
    <property type="entry name" value="NFYA_HAP2_2"/>
    <property type="match status" value="1"/>
</dbReference>
<dbReference type="GO" id="GO:0003700">
    <property type="term" value="F:DNA-binding transcription factor activity"/>
    <property type="evidence" value="ECO:0007669"/>
    <property type="project" value="UniProtKB-UniRule"/>
</dbReference>
<keyword evidence="2 6" id="KW-0805">Transcription regulation</keyword>
<evidence type="ECO:0000256" key="5">
    <source>
        <dbReference type="ARBA" id="ARBA00023242"/>
    </source>
</evidence>
<keyword evidence="3 6" id="KW-0238">DNA-binding</keyword>
<evidence type="ECO:0000256" key="6">
    <source>
        <dbReference type="RuleBase" id="RU367155"/>
    </source>
</evidence>
<evidence type="ECO:0000256" key="3">
    <source>
        <dbReference type="ARBA" id="ARBA00023125"/>
    </source>
</evidence>
<gene>
    <name evidence="8" type="ORF">GCK32_004282</name>
</gene>
<dbReference type="Pfam" id="PF02045">
    <property type="entry name" value="CBFB_NFYA"/>
    <property type="match status" value="1"/>
</dbReference>
<evidence type="ECO:0000256" key="7">
    <source>
        <dbReference type="SAM" id="MobiDB-lite"/>
    </source>
</evidence>
<reference evidence="8 9" key="1">
    <citation type="submission" date="2019-10" db="EMBL/GenBank/DDBJ databases">
        <title>Assembly and Annotation for the nematode Trichostrongylus colubriformis.</title>
        <authorList>
            <person name="Martin J."/>
        </authorList>
    </citation>
    <scope>NUCLEOTIDE SEQUENCE [LARGE SCALE GENOMIC DNA]</scope>
    <source>
        <strain evidence="8">G859</strain>
        <tissue evidence="8">Whole worm</tissue>
    </source>
</reference>
<feature type="region of interest" description="Disordered" evidence="7">
    <location>
        <begin position="28"/>
        <end position="64"/>
    </location>
</feature>
<name>A0AAN8FKF0_TRICO</name>
<keyword evidence="4 6" id="KW-0804">Transcription</keyword>
<proteinExistence type="inferred from homology"/>
<protein>
    <recommendedName>
        <fullName evidence="6">Nuclear transcription factor Y subunit</fullName>
    </recommendedName>
</protein>
<dbReference type="GO" id="GO:0003677">
    <property type="term" value="F:DNA binding"/>
    <property type="evidence" value="ECO:0007669"/>
    <property type="project" value="UniProtKB-KW"/>
</dbReference>
<evidence type="ECO:0000256" key="4">
    <source>
        <dbReference type="ARBA" id="ARBA00023163"/>
    </source>
</evidence>
<dbReference type="GO" id="GO:0005634">
    <property type="term" value="C:nucleus"/>
    <property type="evidence" value="ECO:0007669"/>
    <property type="project" value="UniProtKB-SubCell"/>
</dbReference>
<dbReference type="SMART" id="SM00521">
    <property type="entry name" value="CBF"/>
    <property type="match status" value="1"/>
</dbReference>
<comment type="caution">
    <text evidence="8">The sequence shown here is derived from an EMBL/GenBank/DDBJ whole genome shotgun (WGS) entry which is preliminary data.</text>
</comment>
<sequence>MLTQALNSIGPMQFVTLTDSNSFVPIQNPVSTSTPSSSQSVAYSGSTSPSKSSATRTSAPVLQIADDEDLSNETTYMVVSAPVAKEEEPLYVNARQYHRILKRRAARQKLEAEGRLPKKRQKYLHESRHQHALARVRGEGGKFDKGRHLEFCSADNCMDHNGSDAPETVSDVEVNQKRTRFLPVRDVKPLSGEVRASPNSYTADCADGEEVF</sequence>
<dbReference type="Proteomes" id="UP001331761">
    <property type="component" value="Unassembled WGS sequence"/>
</dbReference>
<keyword evidence="9" id="KW-1185">Reference proteome</keyword>
<keyword evidence="5 6" id="KW-0539">Nucleus</keyword>
<dbReference type="PRINTS" id="PR00616">
    <property type="entry name" value="CCAATSUBUNTB"/>
</dbReference>
<organism evidence="8 9">
    <name type="scientific">Trichostrongylus colubriformis</name>
    <name type="common">Black scour worm</name>
    <dbReference type="NCBI Taxonomy" id="6319"/>
    <lineage>
        <taxon>Eukaryota</taxon>
        <taxon>Metazoa</taxon>
        <taxon>Ecdysozoa</taxon>
        <taxon>Nematoda</taxon>
        <taxon>Chromadorea</taxon>
        <taxon>Rhabditida</taxon>
        <taxon>Rhabditina</taxon>
        <taxon>Rhabditomorpha</taxon>
        <taxon>Strongyloidea</taxon>
        <taxon>Trichostrongylidae</taxon>
        <taxon>Trichostrongylus</taxon>
    </lineage>
</organism>
<evidence type="ECO:0000313" key="9">
    <source>
        <dbReference type="Proteomes" id="UP001331761"/>
    </source>
</evidence>
<accession>A0AAN8FKF0</accession>
<feature type="region of interest" description="Disordered" evidence="7">
    <location>
        <begin position="192"/>
        <end position="212"/>
    </location>
</feature>
<dbReference type="EMBL" id="WIXE01009569">
    <property type="protein sequence ID" value="KAK5978324.1"/>
    <property type="molecule type" value="Genomic_DNA"/>
</dbReference>
<comment type="similarity">
    <text evidence="6">Belongs to the NFYA/HAP2 subunit family.</text>
</comment>
<evidence type="ECO:0000256" key="1">
    <source>
        <dbReference type="ARBA" id="ARBA00004123"/>
    </source>
</evidence>
<feature type="compositionally biased region" description="Low complexity" evidence="7">
    <location>
        <begin position="28"/>
        <end position="59"/>
    </location>
</feature>
<comment type="subunit">
    <text evidence="6">Heterotrimer.</text>
</comment>
<dbReference type="InterPro" id="IPR001289">
    <property type="entry name" value="NFYA"/>
</dbReference>
<evidence type="ECO:0000313" key="8">
    <source>
        <dbReference type="EMBL" id="KAK5978324.1"/>
    </source>
</evidence>
<evidence type="ECO:0000256" key="2">
    <source>
        <dbReference type="ARBA" id="ARBA00023015"/>
    </source>
</evidence>
<dbReference type="AlphaFoldDB" id="A0AAN8FKF0"/>
<comment type="subcellular location">
    <subcellularLocation>
        <location evidence="1 6">Nucleus</location>
    </subcellularLocation>
</comment>
<dbReference type="Gene3D" id="6.10.250.2430">
    <property type="match status" value="1"/>
</dbReference>
<comment type="function">
    <text evidence="6">Component of the sequence-specific heterotrimeric transcription factor (NF-Y) which specifically recognizes a 5'-CCAAT-3' box motif found in the promoters of its target genes.</text>
</comment>